<proteinExistence type="predicted"/>
<dbReference type="EMBL" id="CM047946">
    <property type="protein sequence ID" value="KAI9897330.1"/>
    <property type="molecule type" value="Genomic_DNA"/>
</dbReference>
<accession>A0ACC0UUC6</accession>
<sequence length="141" mass="15457">MGGCIKMPLDFVKHMKRDPDRRGCLNLGKDGVIRTLSAGGASVLDARGLTPEEIRLLLDAMPFGSEVEASLAGVDGTKVSQEALFTVPPEVKERMAKRAAEREAESKEAEKEGGEKECEEKVPGQKEEENREEEEKKGETK</sequence>
<reference evidence="1" key="1">
    <citation type="submission" date="2022-10" db="EMBL/GenBank/DDBJ databases">
        <title>Complete Genome of Trichothecium roseum strain YXFP-22015, a Plant Pathogen Isolated from Citrus.</title>
        <authorList>
            <person name="Wang Y."/>
            <person name="Zhu L."/>
        </authorList>
    </citation>
    <scope>NUCLEOTIDE SEQUENCE</scope>
    <source>
        <strain evidence="1">YXFP-22015</strain>
    </source>
</reference>
<organism evidence="1 2">
    <name type="scientific">Trichothecium roseum</name>
    <dbReference type="NCBI Taxonomy" id="47278"/>
    <lineage>
        <taxon>Eukaryota</taxon>
        <taxon>Fungi</taxon>
        <taxon>Dikarya</taxon>
        <taxon>Ascomycota</taxon>
        <taxon>Pezizomycotina</taxon>
        <taxon>Sordariomycetes</taxon>
        <taxon>Hypocreomycetidae</taxon>
        <taxon>Hypocreales</taxon>
        <taxon>Hypocreales incertae sedis</taxon>
        <taxon>Trichothecium</taxon>
    </lineage>
</organism>
<protein>
    <submittedName>
        <fullName evidence="1">Uncharacterized protein</fullName>
    </submittedName>
</protein>
<dbReference type="Proteomes" id="UP001163324">
    <property type="component" value="Chromosome 7"/>
</dbReference>
<keyword evidence="2" id="KW-1185">Reference proteome</keyword>
<evidence type="ECO:0000313" key="1">
    <source>
        <dbReference type="EMBL" id="KAI9897330.1"/>
    </source>
</evidence>
<evidence type="ECO:0000313" key="2">
    <source>
        <dbReference type="Proteomes" id="UP001163324"/>
    </source>
</evidence>
<comment type="caution">
    <text evidence="1">The sequence shown here is derived from an EMBL/GenBank/DDBJ whole genome shotgun (WGS) entry which is preliminary data.</text>
</comment>
<gene>
    <name evidence="1" type="ORF">N3K66_007186</name>
</gene>
<name>A0ACC0UUC6_9HYPO</name>